<dbReference type="GO" id="GO:0008270">
    <property type="term" value="F:zinc ion binding"/>
    <property type="evidence" value="ECO:0007669"/>
    <property type="project" value="UniProtKB-KW"/>
</dbReference>
<keyword evidence="1" id="KW-0862">Zinc</keyword>
<feature type="domain" description="CCHC-type" evidence="3">
    <location>
        <begin position="133"/>
        <end position="146"/>
    </location>
</feature>
<dbReference type="EMBL" id="KN649015">
    <property type="protein sequence ID" value="KHN34465.1"/>
    <property type="molecule type" value="Genomic_DNA"/>
</dbReference>
<sequence length="173" mass="19617">FHSEPIKLAKLVSSSKKTISDLEKEISKLNKEIDLLKTEVSISKSSDKVHVSTMTNEKVNSCKCCSKYVEEIKILKNSLAKFSIGKNNLDVILGNQRCILDKAGIRYKPEKQQKFYKSFFSSSQKYNSPFITCFYCGRKGHGTSTCYFKKNCNNIKMIWVPKGSIVHTNTQGP</sequence>
<evidence type="ECO:0000259" key="3">
    <source>
        <dbReference type="PROSITE" id="PS50158"/>
    </source>
</evidence>
<dbReference type="InterPro" id="IPR001878">
    <property type="entry name" value="Znf_CCHC"/>
</dbReference>
<evidence type="ECO:0000256" key="1">
    <source>
        <dbReference type="PROSITE-ProRule" id="PRU00047"/>
    </source>
</evidence>
<name>A0A0B2RMU6_GLYSO</name>
<dbReference type="AlphaFoldDB" id="A0A0B2RMU6"/>
<accession>A0A0B2RMU6</accession>
<keyword evidence="1" id="KW-0863">Zinc-finger</keyword>
<feature type="non-terminal residue" evidence="4">
    <location>
        <position position="173"/>
    </location>
</feature>
<feature type="coiled-coil region" evidence="2">
    <location>
        <begin position="12"/>
        <end position="39"/>
    </location>
</feature>
<dbReference type="GO" id="GO:0003676">
    <property type="term" value="F:nucleic acid binding"/>
    <property type="evidence" value="ECO:0007669"/>
    <property type="project" value="InterPro"/>
</dbReference>
<gene>
    <name evidence="4" type="ORF">glysoja_037943</name>
</gene>
<keyword evidence="2" id="KW-0175">Coiled coil</keyword>
<dbReference type="Proteomes" id="UP000053555">
    <property type="component" value="Unassembled WGS sequence"/>
</dbReference>
<protein>
    <recommendedName>
        <fullName evidence="3">CCHC-type domain-containing protein</fullName>
    </recommendedName>
</protein>
<evidence type="ECO:0000313" key="4">
    <source>
        <dbReference type="EMBL" id="KHN34465.1"/>
    </source>
</evidence>
<evidence type="ECO:0000256" key="2">
    <source>
        <dbReference type="SAM" id="Coils"/>
    </source>
</evidence>
<feature type="non-terminal residue" evidence="4">
    <location>
        <position position="1"/>
    </location>
</feature>
<keyword evidence="1" id="KW-0479">Metal-binding</keyword>
<reference evidence="4" key="1">
    <citation type="submission" date="2014-07" db="EMBL/GenBank/DDBJ databases">
        <title>Identification of a novel salt tolerance gene in wild soybean by whole-genome sequencing.</title>
        <authorList>
            <person name="Lam H.-M."/>
            <person name="Qi X."/>
            <person name="Li M.-W."/>
            <person name="Liu X."/>
            <person name="Xie M."/>
            <person name="Ni M."/>
            <person name="Xu X."/>
        </authorList>
    </citation>
    <scope>NUCLEOTIDE SEQUENCE [LARGE SCALE GENOMIC DNA]</scope>
    <source>
        <tissue evidence="4">Root</tissue>
    </source>
</reference>
<organism evidence="4">
    <name type="scientific">Glycine soja</name>
    <name type="common">Wild soybean</name>
    <dbReference type="NCBI Taxonomy" id="3848"/>
    <lineage>
        <taxon>Eukaryota</taxon>
        <taxon>Viridiplantae</taxon>
        <taxon>Streptophyta</taxon>
        <taxon>Embryophyta</taxon>
        <taxon>Tracheophyta</taxon>
        <taxon>Spermatophyta</taxon>
        <taxon>Magnoliopsida</taxon>
        <taxon>eudicotyledons</taxon>
        <taxon>Gunneridae</taxon>
        <taxon>Pentapetalae</taxon>
        <taxon>rosids</taxon>
        <taxon>fabids</taxon>
        <taxon>Fabales</taxon>
        <taxon>Fabaceae</taxon>
        <taxon>Papilionoideae</taxon>
        <taxon>50 kb inversion clade</taxon>
        <taxon>NPAAA clade</taxon>
        <taxon>indigoferoid/millettioid clade</taxon>
        <taxon>Phaseoleae</taxon>
        <taxon>Glycine</taxon>
        <taxon>Glycine subgen. Soja</taxon>
    </lineage>
</organism>
<dbReference type="PROSITE" id="PS50158">
    <property type="entry name" value="ZF_CCHC"/>
    <property type="match status" value="1"/>
</dbReference>
<proteinExistence type="predicted"/>